<evidence type="ECO:0000256" key="2">
    <source>
        <dbReference type="SAM" id="SignalP"/>
    </source>
</evidence>
<sequence length="309" mass="32249">MSGSVVLVSALLVSGCASTAPTLADVPASSTKSAPPATTVPESVSGSNAVTTPATVMPCDLVADGSAGVPTARSEPMVTVRFFSTWGQILSPVTVLYRDGAVAVAAESRRSGPEKLLPFTGAKFSPCALRRLELQFATFERAEVGEAGVYDATEGLIERFDSSGARTWALHVNGFGIDDGTQGLPADQQRARTAVTEWFDALTHLRHGVPLGLDRIGVTGNYGLNSGIPEDLAPPVWPPTAKLTNNCTILTGTAAEAAKAAVQKSAAKPGWHAGPGMSYSAWFRFPTRKSKLDLMVFPPAVACLPLDIP</sequence>
<feature type="signal peptide" evidence="2">
    <location>
        <begin position="1"/>
        <end position="19"/>
    </location>
</feature>
<name>A0AAU8DUK7_9ACTN</name>
<organism evidence="3">
    <name type="scientific">Nakamurella sp. A5-74</name>
    <dbReference type="NCBI Taxonomy" id="3158264"/>
    <lineage>
        <taxon>Bacteria</taxon>
        <taxon>Bacillati</taxon>
        <taxon>Actinomycetota</taxon>
        <taxon>Actinomycetes</taxon>
        <taxon>Nakamurellales</taxon>
        <taxon>Nakamurellaceae</taxon>
        <taxon>Nakamurella</taxon>
    </lineage>
</organism>
<reference evidence="3" key="1">
    <citation type="submission" date="2024-05" db="EMBL/GenBank/DDBJ databases">
        <authorList>
            <person name="Cai S.Y."/>
            <person name="Jin L.M."/>
            <person name="Li H.R."/>
        </authorList>
    </citation>
    <scope>NUCLEOTIDE SEQUENCE</scope>
    <source>
        <strain evidence="3">A5-74</strain>
    </source>
</reference>
<dbReference type="EMBL" id="CP159218">
    <property type="protein sequence ID" value="XCG65280.1"/>
    <property type="molecule type" value="Genomic_DNA"/>
</dbReference>
<feature type="region of interest" description="Disordered" evidence="1">
    <location>
        <begin position="24"/>
        <end position="49"/>
    </location>
</feature>
<dbReference type="RefSeq" id="WP_353650885.1">
    <property type="nucleotide sequence ID" value="NZ_CP159218.1"/>
</dbReference>
<protein>
    <recommendedName>
        <fullName evidence="4">Lipoprotein</fullName>
    </recommendedName>
</protein>
<evidence type="ECO:0000256" key="1">
    <source>
        <dbReference type="SAM" id="MobiDB-lite"/>
    </source>
</evidence>
<dbReference type="AlphaFoldDB" id="A0AAU8DUK7"/>
<gene>
    <name evidence="3" type="ORF">ABLG96_08320</name>
</gene>
<proteinExistence type="predicted"/>
<evidence type="ECO:0000313" key="3">
    <source>
        <dbReference type="EMBL" id="XCG65280.1"/>
    </source>
</evidence>
<evidence type="ECO:0008006" key="4">
    <source>
        <dbReference type="Google" id="ProtNLM"/>
    </source>
</evidence>
<keyword evidence="2" id="KW-0732">Signal</keyword>
<feature type="compositionally biased region" description="Polar residues" evidence="1">
    <location>
        <begin position="40"/>
        <end position="49"/>
    </location>
</feature>
<accession>A0AAU8DUK7</accession>
<feature type="chain" id="PRO_5043851670" description="Lipoprotein" evidence="2">
    <location>
        <begin position="20"/>
        <end position="309"/>
    </location>
</feature>